<evidence type="ECO:0000313" key="2">
    <source>
        <dbReference type="Proteomes" id="UP000570361"/>
    </source>
</evidence>
<evidence type="ECO:0000313" key="1">
    <source>
        <dbReference type="EMBL" id="MBB3109114.1"/>
    </source>
</evidence>
<sequence length="173" mass="20593">MRRLIKQTFTLTGQRYMFTVDTDGFRLYLNCYHGSSEKNDKPELTKELKEKIYSAIAYSEGSQFASNAVYREEKINDDVRKYYKIPYPDIPEYEEVLNWLTINGSMKFTATDTESLFEYLKHKGINAIMFEYKGDTYIFNANPDKGYLWKFVQQIDKEIAELNELRKKLLWHV</sequence>
<organism evidence="1 2">
    <name type="scientific">Paenibacillus phyllosphaerae</name>
    <dbReference type="NCBI Taxonomy" id="274593"/>
    <lineage>
        <taxon>Bacteria</taxon>
        <taxon>Bacillati</taxon>
        <taxon>Bacillota</taxon>
        <taxon>Bacilli</taxon>
        <taxon>Bacillales</taxon>
        <taxon>Paenibacillaceae</taxon>
        <taxon>Paenibacillus</taxon>
    </lineage>
</organism>
<dbReference type="AlphaFoldDB" id="A0A7W5AUP7"/>
<keyword evidence="2" id="KW-1185">Reference proteome</keyword>
<protein>
    <submittedName>
        <fullName evidence="1">Uncharacterized protein</fullName>
    </submittedName>
</protein>
<name>A0A7W5AUP7_9BACL</name>
<accession>A0A7W5AUP7</accession>
<dbReference type="RefSeq" id="WP_183597892.1">
    <property type="nucleotide sequence ID" value="NZ_JACHXK010000002.1"/>
</dbReference>
<dbReference type="Proteomes" id="UP000570361">
    <property type="component" value="Unassembled WGS sequence"/>
</dbReference>
<gene>
    <name evidence="1" type="ORF">FHS18_001166</name>
</gene>
<reference evidence="1 2" key="1">
    <citation type="submission" date="2020-08" db="EMBL/GenBank/DDBJ databases">
        <title>Genomic Encyclopedia of Type Strains, Phase III (KMG-III): the genomes of soil and plant-associated and newly described type strains.</title>
        <authorList>
            <person name="Whitman W."/>
        </authorList>
    </citation>
    <scope>NUCLEOTIDE SEQUENCE [LARGE SCALE GENOMIC DNA]</scope>
    <source>
        <strain evidence="1 2">CECT 5862</strain>
    </source>
</reference>
<comment type="caution">
    <text evidence="1">The sequence shown here is derived from an EMBL/GenBank/DDBJ whole genome shotgun (WGS) entry which is preliminary data.</text>
</comment>
<proteinExistence type="predicted"/>
<dbReference type="EMBL" id="JACHXK010000002">
    <property type="protein sequence ID" value="MBB3109114.1"/>
    <property type="molecule type" value="Genomic_DNA"/>
</dbReference>